<keyword evidence="2" id="KW-0813">Transport</keyword>
<keyword evidence="4" id="KW-0653">Protein transport</keyword>
<reference evidence="11" key="1">
    <citation type="journal article" date="2015" name="Nature">
        <title>Complex archaea that bridge the gap between prokaryotes and eukaryotes.</title>
        <authorList>
            <person name="Spang A."/>
            <person name="Saw J.H."/>
            <person name="Jorgensen S.L."/>
            <person name="Zaremba-Niedzwiedzka K."/>
            <person name="Martijn J."/>
            <person name="Lind A.E."/>
            <person name="van Eijk R."/>
            <person name="Schleper C."/>
            <person name="Guy L."/>
            <person name="Ettema T.J."/>
        </authorList>
    </citation>
    <scope>NUCLEOTIDE SEQUENCE</scope>
</reference>
<evidence type="ECO:0000256" key="3">
    <source>
        <dbReference type="ARBA" id="ARBA00022692"/>
    </source>
</evidence>
<evidence type="ECO:0000256" key="5">
    <source>
        <dbReference type="ARBA" id="ARBA00022989"/>
    </source>
</evidence>
<keyword evidence="3 10" id="KW-0812">Transmembrane</keyword>
<evidence type="ECO:0000313" key="11">
    <source>
        <dbReference type="EMBL" id="KKM61470.1"/>
    </source>
</evidence>
<evidence type="ECO:0000256" key="7">
    <source>
        <dbReference type="ARBA" id="ARBA00023136"/>
    </source>
</evidence>
<comment type="subcellular location">
    <subcellularLocation>
        <location evidence="8">Endomembrane system</location>
        <topology evidence="8">Single-pass membrane protein</topology>
    </subcellularLocation>
</comment>
<keyword evidence="5 10" id="KW-1133">Transmembrane helix</keyword>
<dbReference type="AlphaFoldDB" id="A0A0F9LBL1"/>
<dbReference type="GO" id="GO:0015031">
    <property type="term" value="P:protein transport"/>
    <property type="evidence" value="ECO:0007669"/>
    <property type="project" value="UniProtKB-KW"/>
</dbReference>
<protein>
    <recommendedName>
        <fullName evidence="12">Preprotein translocase subunit Sec61beta</fullName>
    </recommendedName>
</protein>
<evidence type="ECO:0000256" key="8">
    <source>
        <dbReference type="ARBA" id="ARBA00037847"/>
    </source>
</evidence>
<feature type="compositionally biased region" description="Basic residues" evidence="9">
    <location>
        <begin position="1"/>
        <end position="15"/>
    </location>
</feature>
<evidence type="ECO:0000256" key="1">
    <source>
        <dbReference type="ARBA" id="ARBA00006103"/>
    </source>
</evidence>
<gene>
    <name evidence="11" type="ORF">LCGC14_1531410</name>
</gene>
<evidence type="ECO:0008006" key="12">
    <source>
        <dbReference type="Google" id="ProtNLM"/>
    </source>
</evidence>
<feature type="transmembrane region" description="Helical" evidence="10">
    <location>
        <begin position="46"/>
        <end position="68"/>
    </location>
</feature>
<dbReference type="GO" id="GO:0012505">
    <property type="term" value="C:endomembrane system"/>
    <property type="evidence" value="ECO:0007669"/>
    <property type="project" value="UniProtKB-SubCell"/>
</dbReference>
<organism evidence="11">
    <name type="scientific">marine sediment metagenome</name>
    <dbReference type="NCBI Taxonomy" id="412755"/>
    <lineage>
        <taxon>unclassified sequences</taxon>
        <taxon>metagenomes</taxon>
        <taxon>ecological metagenomes</taxon>
    </lineage>
</organism>
<evidence type="ECO:0000256" key="6">
    <source>
        <dbReference type="ARBA" id="ARBA00023010"/>
    </source>
</evidence>
<evidence type="ECO:0000256" key="9">
    <source>
        <dbReference type="SAM" id="MobiDB-lite"/>
    </source>
</evidence>
<keyword evidence="6" id="KW-0811">Translocation</keyword>
<evidence type="ECO:0000256" key="2">
    <source>
        <dbReference type="ARBA" id="ARBA00022448"/>
    </source>
</evidence>
<comment type="similarity">
    <text evidence="1">Belongs to the SEC61-beta family.</text>
</comment>
<keyword evidence="7 10" id="KW-0472">Membrane</keyword>
<proteinExistence type="inferred from homology"/>
<accession>A0A0F9LBL1</accession>
<evidence type="ECO:0000256" key="4">
    <source>
        <dbReference type="ARBA" id="ARBA00022927"/>
    </source>
</evidence>
<dbReference type="Pfam" id="PF03911">
    <property type="entry name" value="Sec61_beta"/>
    <property type="match status" value="1"/>
</dbReference>
<sequence>MSTRRTQSRRKKRRSGTAPMPMGGAGLMRFFADSSVGIKIGPISTILLSVSLIVIVILAWLGIFNWIFTPGGG</sequence>
<feature type="region of interest" description="Disordered" evidence="9">
    <location>
        <begin position="1"/>
        <end position="21"/>
    </location>
</feature>
<evidence type="ECO:0000256" key="10">
    <source>
        <dbReference type="SAM" id="Phobius"/>
    </source>
</evidence>
<comment type="caution">
    <text evidence="11">The sequence shown here is derived from an EMBL/GenBank/DDBJ whole genome shotgun (WGS) entry which is preliminary data.</text>
</comment>
<name>A0A0F9LBL1_9ZZZZ</name>
<dbReference type="EMBL" id="LAZR01011477">
    <property type="protein sequence ID" value="KKM61470.1"/>
    <property type="molecule type" value="Genomic_DNA"/>
</dbReference>
<dbReference type="InterPro" id="IPR016482">
    <property type="entry name" value="SecG/Sec61-beta/Sbh"/>
</dbReference>